<dbReference type="EMBL" id="CM024808">
    <property type="protein sequence ID" value="KAG8006441.1"/>
    <property type="molecule type" value="Genomic_DNA"/>
</dbReference>
<evidence type="ECO:0000313" key="1">
    <source>
        <dbReference type="EMBL" id="KAG8006441.1"/>
    </source>
</evidence>
<name>A0ACB7F080_NIBAL</name>
<proteinExistence type="predicted"/>
<accession>A0ACB7F080</accession>
<gene>
    <name evidence="1" type="ORF">GBF38_001025</name>
</gene>
<comment type="caution">
    <text evidence="1">The sequence shown here is derived from an EMBL/GenBank/DDBJ whole genome shotgun (WGS) entry which is preliminary data.</text>
</comment>
<protein>
    <submittedName>
        <fullName evidence="1">Uncharacterized protein</fullName>
    </submittedName>
</protein>
<keyword evidence="2" id="KW-1185">Reference proteome</keyword>
<organism evidence="1 2">
    <name type="scientific">Nibea albiflora</name>
    <name type="common">Yellow drum</name>
    <name type="synonym">Corvina albiflora</name>
    <dbReference type="NCBI Taxonomy" id="240163"/>
    <lineage>
        <taxon>Eukaryota</taxon>
        <taxon>Metazoa</taxon>
        <taxon>Chordata</taxon>
        <taxon>Craniata</taxon>
        <taxon>Vertebrata</taxon>
        <taxon>Euteleostomi</taxon>
        <taxon>Actinopterygii</taxon>
        <taxon>Neopterygii</taxon>
        <taxon>Teleostei</taxon>
        <taxon>Neoteleostei</taxon>
        <taxon>Acanthomorphata</taxon>
        <taxon>Eupercaria</taxon>
        <taxon>Sciaenidae</taxon>
        <taxon>Nibea</taxon>
    </lineage>
</organism>
<evidence type="ECO:0000313" key="2">
    <source>
        <dbReference type="Proteomes" id="UP000805704"/>
    </source>
</evidence>
<reference evidence="1" key="1">
    <citation type="submission" date="2020-04" db="EMBL/GenBank/DDBJ databases">
        <title>A chromosome-scale assembly and high-density genetic map of the yellow drum (Nibea albiflora) genome.</title>
        <authorList>
            <person name="Xu D."/>
            <person name="Zhang W."/>
            <person name="Chen R."/>
            <person name="Tan P."/>
            <person name="Wang L."/>
            <person name="Song H."/>
            <person name="Tian L."/>
            <person name="Zhu Q."/>
            <person name="Wang B."/>
        </authorList>
    </citation>
    <scope>NUCLEOTIDE SEQUENCE</scope>
    <source>
        <strain evidence="1">ZJHYS-2018</strain>
    </source>
</reference>
<sequence length="160" mass="17601">MSNRTLTTAALDERKAGVAPSCDGHNCKVQLVNGKAGHHDPVDIKRAHSSSNIQSKLDLTFRRCASLQRNGEVVAPPAHRILLSDKPSYATLQRTRYSTTSLGRRRPVAVDPSKSIDGQPCTEYSPLIKPITNSSQPYHTLTINQSSLRCPWTNLTPNSR</sequence>
<dbReference type="Proteomes" id="UP000805704">
    <property type="component" value="Chromosome 20"/>
</dbReference>